<dbReference type="FunFam" id="3.30.160.60:FF:001498">
    <property type="entry name" value="Zinc finger protein 404"/>
    <property type="match status" value="1"/>
</dbReference>
<dbReference type="GO" id="GO:0008270">
    <property type="term" value="F:zinc ion binding"/>
    <property type="evidence" value="ECO:0007669"/>
    <property type="project" value="UniProtKB-KW"/>
</dbReference>
<feature type="compositionally biased region" description="Polar residues" evidence="9">
    <location>
        <begin position="89"/>
        <end position="107"/>
    </location>
</feature>
<dbReference type="AlphaFoldDB" id="A0AAN7WZH2"/>
<evidence type="ECO:0000256" key="4">
    <source>
        <dbReference type="ARBA" id="ARBA00022737"/>
    </source>
</evidence>
<keyword evidence="5 8" id="KW-0863">Zinc-finger</keyword>
<evidence type="ECO:0000313" key="11">
    <source>
        <dbReference type="EMBL" id="KAK5851169.1"/>
    </source>
</evidence>
<dbReference type="InterPro" id="IPR036236">
    <property type="entry name" value="Znf_C2H2_sf"/>
</dbReference>
<evidence type="ECO:0000256" key="7">
    <source>
        <dbReference type="ARBA" id="ARBA00023242"/>
    </source>
</evidence>
<keyword evidence="12" id="KW-1185">Reference proteome</keyword>
<proteinExistence type="inferred from homology"/>
<reference evidence="11 12" key="2">
    <citation type="journal article" date="2023" name="Mol. Biol. Evol.">
        <title>Genomics of Secondarily Temperate Adaptation in the Only Non-Antarctic Icefish.</title>
        <authorList>
            <person name="Rivera-Colon A.G."/>
            <person name="Rayamajhi N."/>
            <person name="Minhas B.F."/>
            <person name="Madrigal G."/>
            <person name="Bilyk K.T."/>
            <person name="Yoon V."/>
            <person name="Hune M."/>
            <person name="Gregory S."/>
            <person name="Cheng C.H.C."/>
            <person name="Catchen J.M."/>
        </authorList>
    </citation>
    <scope>NUCLEOTIDE SEQUENCE [LARGE SCALE GENOMIC DNA]</scope>
    <source>
        <strain evidence="11">JMC-PN-2008</strain>
    </source>
</reference>
<keyword evidence="7" id="KW-0539">Nucleus</keyword>
<dbReference type="Pfam" id="PF00096">
    <property type="entry name" value="zf-C2H2"/>
    <property type="match status" value="8"/>
</dbReference>
<dbReference type="PROSITE" id="PS00028">
    <property type="entry name" value="ZINC_FINGER_C2H2_1"/>
    <property type="match status" value="9"/>
</dbReference>
<feature type="domain" description="C2H2-type" evidence="10">
    <location>
        <begin position="562"/>
        <end position="589"/>
    </location>
</feature>
<evidence type="ECO:0000313" key="12">
    <source>
        <dbReference type="Proteomes" id="UP001346869"/>
    </source>
</evidence>
<dbReference type="InterPro" id="IPR013087">
    <property type="entry name" value="Znf_C2H2_type"/>
</dbReference>
<feature type="domain" description="C2H2-type" evidence="10">
    <location>
        <begin position="534"/>
        <end position="561"/>
    </location>
</feature>
<feature type="domain" description="C2H2-type" evidence="10">
    <location>
        <begin position="478"/>
        <end position="505"/>
    </location>
</feature>
<dbReference type="SUPFAM" id="SSF57667">
    <property type="entry name" value="beta-beta-alpha zinc fingers"/>
    <property type="match status" value="6"/>
</dbReference>
<evidence type="ECO:0000256" key="1">
    <source>
        <dbReference type="ARBA" id="ARBA00004123"/>
    </source>
</evidence>
<feature type="domain" description="C2H2-type" evidence="10">
    <location>
        <begin position="450"/>
        <end position="477"/>
    </location>
</feature>
<evidence type="ECO:0000256" key="6">
    <source>
        <dbReference type="ARBA" id="ARBA00022833"/>
    </source>
</evidence>
<reference evidence="11 12" key="1">
    <citation type="journal article" date="2023" name="Genes (Basel)">
        <title>Chromosome-Level Genome Assembly and Circadian Gene Repertoire of the Patagonia Blennie Eleginops maclovinus-The Closest Ancestral Proxy of Antarctic Cryonotothenioids.</title>
        <authorList>
            <person name="Cheng C.C."/>
            <person name="Rivera-Colon A.G."/>
            <person name="Minhas B.F."/>
            <person name="Wilson L."/>
            <person name="Rayamajhi N."/>
            <person name="Vargas-Chacoff L."/>
            <person name="Catchen J.M."/>
        </authorList>
    </citation>
    <scope>NUCLEOTIDE SEQUENCE [LARGE SCALE GENOMIC DNA]</scope>
    <source>
        <strain evidence="11">JMC-PN-2008</strain>
    </source>
</reference>
<dbReference type="FunFam" id="3.30.160.60:FF:002343">
    <property type="entry name" value="Zinc finger protein 33A"/>
    <property type="match status" value="1"/>
</dbReference>
<dbReference type="PROSITE" id="PS50157">
    <property type="entry name" value="ZINC_FINGER_C2H2_2"/>
    <property type="match status" value="10"/>
</dbReference>
<dbReference type="FunFam" id="3.30.160.60:FF:000446">
    <property type="entry name" value="Zinc finger protein"/>
    <property type="match status" value="1"/>
</dbReference>
<dbReference type="CDD" id="cd00350">
    <property type="entry name" value="rubredoxin_like"/>
    <property type="match status" value="1"/>
</dbReference>
<dbReference type="FunFam" id="3.30.160.60:FF:000557">
    <property type="entry name" value="zinc finger and SCAN domain-containing protein 29"/>
    <property type="match status" value="1"/>
</dbReference>
<evidence type="ECO:0000256" key="3">
    <source>
        <dbReference type="ARBA" id="ARBA00022723"/>
    </source>
</evidence>
<feature type="compositionally biased region" description="Basic and acidic residues" evidence="9">
    <location>
        <begin position="299"/>
        <end position="310"/>
    </location>
</feature>
<evidence type="ECO:0000256" key="2">
    <source>
        <dbReference type="ARBA" id="ARBA00006991"/>
    </source>
</evidence>
<feature type="region of interest" description="Disordered" evidence="9">
    <location>
        <begin position="148"/>
        <end position="192"/>
    </location>
</feature>
<dbReference type="PANTHER" id="PTHR24379">
    <property type="entry name" value="KRAB AND ZINC FINGER DOMAIN-CONTAINING"/>
    <property type="match status" value="1"/>
</dbReference>
<protein>
    <recommendedName>
        <fullName evidence="10">C2H2-type domain-containing protein</fullName>
    </recommendedName>
</protein>
<evidence type="ECO:0000259" key="10">
    <source>
        <dbReference type="PROSITE" id="PS50157"/>
    </source>
</evidence>
<sequence>MSNLQAVRELLAERLAAAAEEIFSSVETADMPSEQQRAAVHKRLSAVADEIFRILEGMMGEYEAEVSNSHQKSPSQCQLPDGMLKTETNVSSTETLTLRGSNTENNVSSEQQKSEQSKTSSLVQKSLHLKFKQASTETDCDVNHIGLSRNHQAQREAKGTSTMMETETLPHSDPKVLSTSNSETPSEDNNSEINEKHLKSFQRHSQGEDCCQMCGRSFLNGVFRKKITKHKRNNSSTTRSPTAGQSCCRVCGKFFHYKRSFLKHVVTHKQSSDLCGACGKHLDSDESLEVHLQTHKEENICRDTEEKQSEAEGSDTGNKEDSDEEWKDSEESDSEDGDSEKEEIKDQPCLRKSKRTKNNDYKNLSQSKYLCKVCGKSFSYRASFFRHVLEDEEDTDVCGVCGVRFESEESLRIHLQTYIRTDDCEVCGKHFDGHKQLEMHMRTHTGEKPYICTVCGKAFAQNGNLMGHMRVHTGEKPYVCSVCGQSFSFKEYMMAHMRIHTGEKPFLCSICGKGFRQRGTLKTHTMIHTGESSHQCSVCDKKFYKSGALKIHMRSHTGEKPYLCNVCGKSFTASGSLTKHMGVHEGERAHSCSVCGKGFARKEDLKKHVQTHQEESTVLTSL</sequence>
<feature type="domain" description="C2H2-type" evidence="10">
    <location>
        <begin position="273"/>
        <end position="300"/>
    </location>
</feature>
<keyword evidence="4" id="KW-0677">Repeat</keyword>
<dbReference type="Proteomes" id="UP001346869">
    <property type="component" value="Unassembled WGS sequence"/>
</dbReference>
<feature type="region of interest" description="Disordered" evidence="9">
    <location>
        <begin position="299"/>
        <end position="349"/>
    </location>
</feature>
<dbReference type="Gene3D" id="3.30.160.60">
    <property type="entry name" value="Classic Zinc Finger"/>
    <property type="match status" value="9"/>
</dbReference>
<organism evidence="11 12">
    <name type="scientific">Eleginops maclovinus</name>
    <name type="common">Patagonian blennie</name>
    <name type="synonym">Eleginus maclovinus</name>
    <dbReference type="NCBI Taxonomy" id="56733"/>
    <lineage>
        <taxon>Eukaryota</taxon>
        <taxon>Metazoa</taxon>
        <taxon>Chordata</taxon>
        <taxon>Craniata</taxon>
        <taxon>Vertebrata</taxon>
        <taxon>Euteleostomi</taxon>
        <taxon>Actinopterygii</taxon>
        <taxon>Neopterygii</taxon>
        <taxon>Teleostei</taxon>
        <taxon>Neoteleostei</taxon>
        <taxon>Acanthomorphata</taxon>
        <taxon>Eupercaria</taxon>
        <taxon>Perciformes</taxon>
        <taxon>Notothenioidei</taxon>
        <taxon>Eleginopidae</taxon>
        <taxon>Eleginops</taxon>
    </lineage>
</organism>
<keyword evidence="3" id="KW-0479">Metal-binding</keyword>
<keyword evidence="6" id="KW-0862">Zinc</keyword>
<feature type="domain" description="C2H2-type" evidence="10">
    <location>
        <begin position="422"/>
        <end position="449"/>
    </location>
</feature>
<comment type="subcellular location">
    <subcellularLocation>
        <location evidence="1">Nucleus</location>
    </subcellularLocation>
</comment>
<evidence type="ECO:0000256" key="8">
    <source>
        <dbReference type="PROSITE-ProRule" id="PRU00042"/>
    </source>
</evidence>
<dbReference type="PANTHER" id="PTHR24379:SF121">
    <property type="entry name" value="C2H2-TYPE DOMAIN-CONTAINING PROTEIN"/>
    <property type="match status" value="1"/>
</dbReference>
<dbReference type="GO" id="GO:0005634">
    <property type="term" value="C:nucleus"/>
    <property type="evidence" value="ECO:0007669"/>
    <property type="project" value="UniProtKB-SubCell"/>
</dbReference>
<feature type="domain" description="C2H2-type" evidence="10">
    <location>
        <begin position="590"/>
        <end position="617"/>
    </location>
</feature>
<feature type="compositionally biased region" description="Acidic residues" evidence="9">
    <location>
        <begin position="321"/>
        <end position="341"/>
    </location>
</feature>
<dbReference type="FunFam" id="3.30.160.60:FF:001927">
    <property type="entry name" value="Zinc finger protein 1184"/>
    <property type="match status" value="1"/>
</dbReference>
<dbReference type="FunFam" id="3.30.160.60:FF:000624">
    <property type="entry name" value="zinc finger protein 697"/>
    <property type="match status" value="2"/>
</dbReference>
<feature type="domain" description="C2H2-type" evidence="10">
    <location>
        <begin position="506"/>
        <end position="533"/>
    </location>
</feature>
<comment type="caution">
    <text evidence="11">The sequence shown here is derived from an EMBL/GenBank/DDBJ whole genome shotgun (WGS) entry which is preliminary data.</text>
</comment>
<feature type="region of interest" description="Disordered" evidence="9">
    <location>
        <begin position="89"/>
        <end position="121"/>
    </location>
</feature>
<dbReference type="SMART" id="SM00355">
    <property type="entry name" value="ZnF_C2H2"/>
    <property type="match status" value="11"/>
</dbReference>
<feature type="domain" description="C2H2-type" evidence="10">
    <location>
        <begin position="246"/>
        <end position="273"/>
    </location>
</feature>
<feature type="domain" description="C2H2-type" evidence="10">
    <location>
        <begin position="369"/>
        <end position="387"/>
    </location>
</feature>
<accession>A0AAN7WZH2</accession>
<name>A0AAN7WZH2_ELEMC</name>
<evidence type="ECO:0000256" key="9">
    <source>
        <dbReference type="SAM" id="MobiDB-lite"/>
    </source>
</evidence>
<comment type="similarity">
    <text evidence="2">Belongs to the krueppel C2H2-type zinc-finger protein family.</text>
</comment>
<gene>
    <name evidence="11" type="ORF">PBY51_001984</name>
</gene>
<dbReference type="EMBL" id="JAUZQC010000022">
    <property type="protein sequence ID" value="KAK5851169.1"/>
    <property type="molecule type" value="Genomic_DNA"/>
</dbReference>
<evidence type="ECO:0000256" key="5">
    <source>
        <dbReference type="ARBA" id="ARBA00022771"/>
    </source>
</evidence>